<dbReference type="Pfam" id="PF22151">
    <property type="entry name" value="Fer4_NDSU1"/>
    <property type="match status" value="1"/>
</dbReference>
<organism evidence="17 18">
    <name type="scientific">Pseudofulvimonas gallinarii</name>
    <dbReference type="NCBI Taxonomy" id="634155"/>
    <lineage>
        <taxon>Bacteria</taxon>
        <taxon>Pseudomonadati</taxon>
        <taxon>Pseudomonadota</taxon>
        <taxon>Gammaproteobacteria</taxon>
        <taxon>Lysobacterales</taxon>
        <taxon>Rhodanobacteraceae</taxon>
        <taxon>Pseudofulvimonas</taxon>
    </lineage>
</organism>
<dbReference type="GO" id="GO:0051539">
    <property type="term" value="F:4 iron, 4 sulfur cluster binding"/>
    <property type="evidence" value="ECO:0007669"/>
    <property type="project" value="UniProtKB-KW"/>
</dbReference>
<keyword evidence="6 13" id="KW-0479">Metal-binding</keyword>
<dbReference type="PANTHER" id="PTHR43105">
    <property type="entry name" value="RESPIRATORY NITRATE REDUCTASE"/>
    <property type="match status" value="1"/>
</dbReference>
<dbReference type="NCBIfam" id="TIGR01973">
    <property type="entry name" value="NuoG"/>
    <property type="match status" value="1"/>
</dbReference>
<dbReference type="Gene3D" id="2.40.40.20">
    <property type="match status" value="1"/>
</dbReference>
<proteinExistence type="inferred from homology"/>
<evidence type="ECO:0000256" key="6">
    <source>
        <dbReference type="ARBA" id="ARBA00022723"/>
    </source>
</evidence>
<dbReference type="Pfam" id="PF10588">
    <property type="entry name" value="NADH-G_4Fe-4S_3"/>
    <property type="match status" value="1"/>
</dbReference>
<dbReference type="PROSITE" id="PS51839">
    <property type="entry name" value="4FE4S_HC3"/>
    <property type="match status" value="1"/>
</dbReference>
<evidence type="ECO:0000259" key="15">
    <source>
        <dbReference type="PROSITE" id="PS51669"/>
    </source>
</evidence>
<comment type="caution">
    <text evidence="17">The sequence shown here is derived from an EMBL/GenBank/DDBJ whole genome shotgun (WGS) entry which is preliminary data.</text>
</comment>
<dbReference type="Gene3D" id="3.30.200.210">
    <property type="match status" value="1"/>
</dbReference>
<dbReference type="SUPFAM" id="SSF50692">
    <property type="entry name" value="ADC-like"/>
    <property type="match status" value="1"/>
</dbReference>
<evidence type="ECO:0000256" key="10">
    <source>
        <dbReference type="ARBA" id="ARBA00023027"/>
    </source>
</evidence>
<dbReference type="PANTHER" id="PTHR43105:SF13">
    <property type="entry name" value="NADH-UBIQUINONE OXIDOREDUCTASE 75 KDA SUBUNIT, MITOCHONDRIAL"/>
    <property type="match status" value="1"/>
</dbReference>
<protein>
    <recommendedName>
        <fullName evidence="13">NADH-quinone oxidoreductase</fullName>
        <ecNumber evidence="13">7.1.1.-</ecNumber>
    </recommendedName>
</protein>
<evidence type="ECO:0000256" key="8">
    <source>
        <dbReference type="ARBA" id="ARBA00023004"/>
    </source>
</evidence>
<sequence>MSTQPNPQPQDLVNLEIDGKPVSVPKGSMIIEASDQVGVPVPRFCYHKKLPIAANCRMCLVEVEKSPKPMPACATPVMEGMKVFTRSEKALRSQRNVMEFLLINHPLDCPICDQGGECELQDVAMGYGRSVSRFVERKRVVADEDLGPLIATDMTRCIHCTRCVRFMREIAGTTELGGMGRGEHLEIGTYVGKSIESEIGGNIIDVCPVGALTNKVFRFKARPWELIARPSLGYHDALHSNLFLHVRRGQVLRTVPRENEAVNENWLSDRDRYSHAGLYSADRATQPLLRDGDSWREAGWQEALERVADILRDAPLGRTGFLVGGSTSCEEGALLRRLADHLGSPYIDHRLGQVDFADDGTHAARAGFEMPLEQIESAKTVLLVGCNPRHEAPLLGHRIRKAWKAGAQVHAVNPVAFDLYFDLASQHIAAPSKLVQQLAAVAAAALDGAAAPQALAGLIASAKPGEGERNLVKALRDGGPAVVIVGDHANRSAVASQLRALARLVASSTGAAFNLLPVASNGVGLAQAGAVPSKGDAHVAAMLAQPLPAYVLYNAEMLDFAEPARAREALGAARVIAFSAYADEAMKQVADVILPIGLLPEIDATLVNVDGLVQTTTAGGALQGSAQPGWRALRALAELLQAKGFGFTDLGGLRASLTLQAAQADDRFAVAAPSEAAAVERVNALPVYRSDAVVRRSAPLQATPIATSAALRISAGTAMRLGLSDGGRARVRGAGGDAVLPVSVDSRIADGAVCIDAGFEATSQLPASGALSIEGAAP</sequence>
<evidence type="ECO:0000256" key="5">
    <source>
        <dbReference type="ARBA" id="ARBA00022719"/>
    </source>
</evidence>
<dbReference type="Gene3D" id="3.40.50.740">
    <property type="match status" value="1"/>
</dbReference>
<evidence type="ECO:0000313" key="17">
    <source>
        <dbReference type="EMBL" id="TCT01171.1"/>
    </source>
</evidence>
<dbReference type="Pfam" id="PF13510">
    <property type="entry name" value="Fer2_4"/>
    <property type="match status" value="1"/>
</dbReference>
<evidence type="ECO:0000256" key="4">
    <source>
        <dbReference type="ARBA" id="ARBA00022714"/>
    </source>
</evidence>
<keyword evidence="4 13" id="KW-0001">2Fe-2S</keyword>
<evidence type="ECO:0000256" key="3">
    <source>
        <dbReference type="ARBA" id="ARBA00022485"/>
    </source>
</evidence>
<keyword evidence="18" id="KW-1185">Reference proteome</keyword>
<gene>
    <name evidence="17" type="ORF">EDC25_10126</name>
</gene>
<dbReference type="SMART" id="SM00929">
    <property type="entry name" value="NADH-G_4Fe-4S_3"/>
    <property type="match status" value="1"/>
</dbReference>
<dbReference type="Pfam" id="PF00384">
    <property type="entry name" value="Molybdopterin"/>
    <property type="match status" value="1"/>
</dbReference>
<dbReference type="InterPro" id="IPR036010">
    <property type="entry name" value="2Fe-2S_ferredoxin-like_sf"/>
</dbReference>
<dbReference type="GO" id="GO:0051537">
    <property type="term" value="F:2 iron, 2 sulfur cluster binding"/>
    <property type="evidence" value="ECO:0007669"/>
    <property type="project" value="UniProtKB-UniRule"/>
</dbReference>
<dbReference type="SUPFAM" id="SSF54862">
    <property type="entry name" value="4Fe-4S ferredoxins"/>
    <property type="match status" value="1"/>
</dbReference>
<dbReference type="InterPro" id="IPR006656">
    <property type="entry name" value="Mopterin_OxRdtase"/>
</dbReference>
<dbReference type="GO" id="GO:0048038">
    <property type="term" value="F:quinone binding"/>
    <property type="evidence" value="ECO:0007669"/>
    <property type="project" value="UniProtKB-UniRule"/>
</dbReference>
<evidence type="ECO:0000256" key="9">
    <source>
        <dbReference type="ARBA" id="ARBA00023014"/>
    </source>
</evidence>
<dbReference type="InterPro" id="IPR054351">
    <property type="entry name" value="NADH_UbQ_OxRdtase_ferredoxin"/>
</dbReference>
<dbReference type="Gene3D" id="3.10.20.740">
    <property type="match status" value="1"/>
</dbReference>
<dbReference type="Gene3D" id="3.30.70.20">
    <property type="match status" value="1"/>
</dbReference>
<dbReference type="InterPro" id="IPR000283">
    <property type="entry name" value="NADH_UbQ_OxRdtase_75kDa_su_CS"/>
</dbReference>
<evidence type="ECO:0000256" key="12">
    <source>
        <dbReference type="ARBA" id="ARBA00047712"/>
    </source>
</evidence>
<evidence type="ECO:0000313" key="18">
    <source>
        <dbReference type="Proteomes" id="UP000294599"/>
    </source>
</evidence>
<dbReference type="PROSITE" id="PS51085">
    <property type="entry name" value="2FE2S_FER_2"/>
    <property type="match status" value="1"/>
</dbReference>
<dbReference type="Pfam" id="PF22117">
    <property type="entry name" value="Fer4_Nqo3"/>
    <property type="match status" value="1"/>
</dbReference>
<dbReference type="CDD" id="cd00207">
    <property type="entry name" value="fer2"/>
    <property type="match status" value="1"/>
</dbReference>
<comment type="cofactor">
    <cofactor evidence="1 13">
        <name>[4Fe-4S] cluster</name>
        <dbReference type="ChEBI" id="CHEBI:49883"/>
    </cofactor>
</comment>
<dbReference type="GO" id="GO:0016651">
    <property type="term" value="F:oxidoreductase activity, acting on NAD(P)H"/>
    <property type="evidence" value="ECO:0007669"/>
    <property type="project" value="InterPro"/>
</dbReference>
<evidence type="ECO:0000256" key="2">
    <source>
        <dbReference type="ARBA" id="ARBA00005404"/>
    </source>
</evidence>
<keyword evidence="8 13" id="KW-0408">Iron</keyword>
<evidence type="ECO:0000259" key="16">
    <source>
        <dbReference type="PROSITE" id="PS51839"/>
    </source>
</evidence>
<dbReference type="InterPro" id="IPR050123">
    <property type="entry name" value="Prok_molybdopt-oxidoreductase"/>
</dbReference>
<dbReference type="PROSITE" id="PS00643">
    <property type="entry name" value="COMPLEX1_75K_3"/>
    <property type="match status" value="1"/>
</dbReference>
<dbReference type="PROSITE" id="PS00642">
    <property type="entry name" value="COMPLEX1_75K_2"/>
    <property type="match status" value="1"/>
</dbReference>
<keyword evidence="10 13" id="KW-0520">NAD</keyword>
<feature type="domain" description="2Fe-2S ferredoxin-type" evidence="14">
    <location>
        <begin position="11"/>
        <end position="89"/>
    </location>
</feature>
<dbReference type="SUPFAM" id="SSF53706">
    <property type="entry name" value="Formate dehydrogenase/DMSO reductase, domains 1-3"/>
    <property type="match status" value="1"/>
</dbReference>
<keyword evidence="3 13" id="KW-0004">4Fe-4S</keyword>
<dbReference type="OrthoDB" id="9810782at2"/>
<comment type="catalytic activity">
    <reaction evidence="12 13">
        <text>a quinone + NADH + 5 H(+)(in) = a quinol + NAD(+) + 4 H(+)(out)</text>
        <dbReference type="Rhea" id="RHEA:57888"/>
        <dbReference type="ChEBI" id="CHEBI:15378"/>
        <dbReference type="ChEBI" id="CHEBI:24646"/>
        <dbReference type="ChEBI" id="CHEBI:57540"/>
        <dbReference type="ChEBI" id="CHEBI:57945"/>
        <dbReference type="ChEBI" id="CHEBI:132124"/>
    </reaction>
</comment>
<feature type="domain" description="4Fe-4S His(Cys)3-ligated-type" evidence="16">
    <location>
        <begin position="89"/>
        <end position="128"/>
    </location>
</feature>
<dbReference type="GO" id="GO:0042773">
    <property type="term" value="P:ATP synthesis coupled electron transport"/>
    <property type="evidence" value="ECO:0007669"/>
    <property type="project" value="InterPro"/>
</dbReference>
<feature type="domain" description="4Fe-4S Mo/W bis-MGD-type" evidence="15">
    <location>
        <begin position="226"/>
        <end position="282"/>
    </location>
</feature>
<dbReference type="GO" id="GO:0016020">
    <property type="term" value="C:membrane"/>
    <property type="evidence" value="ECO:0007669"/>
    <property type="project" value="InterPro"/>
</dbReference>
<dbReference type="InterPro" id="IPR019574">
    <property type="entry name" value="NADH_UbQ_OxRdtase_Gsu_4Fe4S-bd"/>
</dbReference>
<evidence type="ECO:0000256" key="13">
    <source>
        <dbReference type="RuleBase" id="RU003525"/>
    </source>
</evidence>
<dbReference type="InterPro" id="IPR001041">
    <property type="entry name" value="2Fe-2S_ferredoxin-type"/>
</dbReference>
<evidence type="ECO:0000259" key="14">
    <source>
        <dbReference type="PROSITE" id="PS51085"/>
    </source>
</evidence>
<evidence type="ECO:0000256" key="7">
    <source>
        <dbReference type="ARBA" id="ARBA00022967"/>
    </source>
</evidence>
<dbReference type="FunFam" id="3.10.20.740:FF:000001">
    <property type="entry name" value="NADH-quinone oxidoreductase subunit G"/>
    <property type="match status" value="1"/>
</dbReference>
<dbReference type="InterPro" id="IPR006963">
    <property type="entry name" value="Mopterin_OxRdtase_4Fe-4S_dom"/>
</dbReference>
<keyword evidence="5 13" id="KW-0874">Quinone</keyword>
<comment type="cofactor">
    <cofactor evidence="13">
        <name>[2Fe-2S] cluster</name>
        <dbReference type="ChEBI" id="CHEBI:190135"/>
    </cofactor>
    <text evidence="13">Binds 1 [2Fe-2S] cluster per subunit.</text>
</comment>
<keyword evidence="7 13" id="KW-1278">Translocase</keyword>
<dbReference type="EMBL" id="SMAF01000001">
    <property type="protein sequence ID" value="TCT01171.1"/>
    <property type="molecule type" value="Genomic_DNA"/>
</dbReference>
<dbReference type="InterPro" id="IPR010228">
    <property type="entry name" value="NADH_UbQ_OxRdtase_Gsu"/>
</dbReference>
<dbReference type="SUPFAM" id="SSF54292">
    <property type="entry name" value="2Fe-2S ferredoxin-like"/>
    <property type="match status" value="1"/>
</dbReference>
<dbReference type="AlphaFoldDB" id="A0A4V6RRE4"/>
<dbReference type="Gene3D" id="3.40.228.10">
    <property type="entry name" value="Dimethylsulfoxide Reductase, domain 2"/>
    <property type="match status" value="1"/>
</dbReference>
<dbReference type="FunFam" id="3.30.70.20:FF:000002">
    <property type="entry name" value="NADH-ubiquinone oxidoreductase 75 kDa subunit"/>
    <property type="match status" value="1"/>
</dbReference>
<dbReference type="PROSITE" id="PS00641">
    <property type="entry name" value="COMPLEX1_75K_1"/>
    <property type="match status" value="1"/>
</dbReference>
<dbReference type="EC" id="7.1.1.-" evidence="13"/>
<dbReference type="PROSITE" id="PS51669">
    <property type="entry name" value="4FE4S_MOW_BIS_MGD"/>
    <property type="match status" value="1"/>
</dbReference>
<name>A0A4V6RRE4_9GAMM</name>
<dbReference type="InterPro" id="IPR009010">
    <property type="entry name" value="Asp_de-COase-like_dom_sf"/>
</dbReference>
<comment type="subunit">
    <text evidence="11">Composed of 13 different subunits. Subunits NuoCD, E, F, and G constitute the peripheral sector of the complex.</text>
</comment>
<dbReference type="GO" id="GO:0046872">
    <property type="term" value="F:metal ion binding"/>
    <property type="evidence" value="ECO:0007669"/>
    <property type="project" value="UniProtKB-UniRule"/>
</dbReference>
<dbReference type="GO" id="GO:0008137">
    <property type="term" value="F:NADH dehydrogenase (ubiquinone) activity"/>
    <property type="evidence" value="ECO:0007669"/>
    <property type="project" value="UniProtKB-UniRule"/>
</dbReference>
<dbReference type="RefSeq" id="WP_132577149.1">
    <property type="nucleotide sequence ID" value="NZ_JBHLWF010000005.1"/>
</dbReference>
<dbReference type="Proteomes" id="UP000294599">
    <property type="component" value="Unassembled WGS sequence"/>
</dbReference>
<comment type="function">
    <text evidence="13">NDH-1 shuttles electrons from NADH, via FMN and iron-sulfur (Fe-S) centers, to quinones in the respiratory chain. Couples the redox reaction to proton translocation (for every two electrons transferred, four hydrogen ions are translocated across the cytoplasmic membrane), and thus conserves the redox energy in a proton gradient.</text>
</comment>
<evidence type="ECO:0000256" key="1">
    <source>
        <dbReference type="ARBA" id="ARBA00001966"/>
    </source>
</evidence>
<keyword evidence="9 13" id="KW-0411">Iron-sulfur</keyword>
<comment type="similarity">
    <text evidence="2 13">Belongs to the complex I 75 kDa subunit family.</text>
</comment>
<reference evidence="17 18" key="1">
    <citation type="submission" date="2019-03" db="EMBL/GenBank/DDBJ databases">
        <title>Genomic Encyclopedia of Type Strains, Phase IV (KMG-IV): sequencing the most valuable type-strain genomes for metagenomic binning, comparative biology and taxonomic classification.</title>
        <authorList>
            <person name="Goeker M."/>
        </authorList>
    </citation>
    <scope>NUCLEOTIDE SEQUENCE [LARGE SCALE GENOMIC DNA]</scope>
    <source>
        <strain evidence="17 18">DSM 21944</strain>
    </source>
</reference>
<evidence type="ECO:0000256" key="11">
    <source>
        <dbReference type="ARBA" id="ARBA00026021"/>
    </source>
</evidence>
<accession>A0A4V6RRE4</accession>